<accession>A0ABR1U0C7</accession>
<feature type="region of interest" description="Disordered" evidence="1">
    <location>
        <begin position="123"/>
        <end position="154"/>
    </location>
</feature>
<feature type="compositionally biased region" description="Low complexity" evidence="1">
    <location>
        <begin position="135"/>
        <end position="154"/>
    </location>
</feature>
<name>A0ABR1U0C7_9PEZI</name>
<evidence type="ECO:0000256" key="1">
    <source>
        <dbReference type="SAM" id="MobiDB-lite"/>
    </source>
</evidence>
<gene>
    <name evidence="2" type="ORF">PG993_003731</name>
</gene>
<feature type="region of interest" description="Disordered" evidence="1">
    <location>
        <begin position="1"/>
        <end position="24"/>
    </location>
</feature>
<reference evidence="2 3" key="1">
    <citation type="submission" date="2023-01" db="EMBL/GenBank/DDBJ databases">
        <title>Analysis of 21 Apiospora genomes using comparative genomics revels a genus with tremendous synthesis potential of carbohydrate active enzymes and secondary metabolites.</title>
        <authorList>
            <person name="Sorensen T."/>
        </authorList>
    </citation>
    <scope>NUCLEOTIDE SEQUENCE [LARGE SCALE GENOMIC DNA]</scope>
    <source>
        <strain evidence="2 3">CBS 33761</strain>
    </source>
</reference>
<dbReference type="Proteomes" id="UP001444661">
    <property type="component" value="Unassembled WGS sequence"/>
</dbReference>
<feature type="compositionally biased region" description="Basic and acidic residues" evidence="1">
    <location>
        <begin position="1"/>
        <end position="10"/>
    </location>
</feature>
<feature type="region of interest" description="Disordered" evidence="1">
    <location>
        <begin position="222"/>
        <end position="241"/>
    </location>
</feature>
<comment type="caution">
    <text evidence="2">The sequence shown here is derived from an EMBL/GenBank/DDBJ whole genome shotgun (WGS) entry which is preliminary data.</text>
</comment>
<evidence type="ECO:0000313" key="2">
    <source>
        <dbReference type="EMBL" id="KAK8052346.1"/>
    </source>
</evidence>
<feature type="compositionally biased region" description="Basic and acidic residues" evidence="1">
    <location>
        <begin position="59"/>
        <end position="70"/>
    </location>
</feature>
<feature type="region of interest" description="Disordered" evidence="1">
    <location>
        <begin position="41"/>
        <end position="73"/>
    </location>
</feature>
<protein>
    <submittedName>
        <fullName evidence="2">Uncharacterized protein</fullName>
    </submittedName>
</protein>
<sequence>MDSSREDEQPARTLSSVWVSADVDNKPQLTRDEGLFLERALRDMKGEQGTSSSSSSSSAHHDLQQQKDEPYSLVHPALPRARTHPSPRDWLVLASDNAPRLTHQTQQLIKSMASLQMAMDSVSHLVSRRQHDRLSSSSSSSLSSSSSSSASGSWAGWPNLQDMVEMQECGLRNLCRQLSQEVDKEIQEAALEQSRRDLAKQKLKEDEEKGIQLMRQSLGLPVNNTTDEARPQDLVRSQSAVAVAEERAKSLTKGEWRKTW</sequence>
<dbReference type="EMBL" id="JAQQWK010000002">
    <property type="protein sequence ID" value="KAK8052346.1"/>
    <property type="molecule type" value="Genomic_DNA"/>
</dbReference>
<proteinExistence type="predicted"/>
<evidence type="ECO:0000313" key="3">
    <source>
        <dbReference type="Proteomes" id="UP001444661"/>
    </source>
</evidence>
<keyword evidence="3" id="KW-1185">Reference proteome</keyword>
<organism evidence="2 3">
    <name type="scientific">Apiospora rasikravindrae</name>
    <dbReference type="NCBI Taxonomy" id="990691"/>
    <lineage>
        <taxon>Eukaryota</taxon>
        <taxon>Fungi</taxon>
        <taxon>Dikarya</taxon>
        <taxon>Ascomycota</taxon>
        <taxon>Pezizomycotina</taxon>
        <taxon>Sordariomycetes</taxon>
        <taxon>Xylariomycetidae</taxon>
        <taxon>Amphisphaeriales</taxon>
        <taxon>Apiosporaceae</taxon>
        <taxon>Apiospora</taxon>
    </lineage>
</organism>